<keyword evidence="2" id="KW-1185">Reference proteome</keyword>
<comment type="caution">
    <text evidence="1">The sequence shown here is derived from an EMBL/GenBank/DDBJ whole genome shotgun (WGS) entry which is preliminary data.</text>
</comment>
<dbReference type="Proteomes" id="UP000011704">
    <property type="component" value="Unassembled WGS sequence"/>
</dbReference>
<dbReference type="InParanoid" id="M1YWS1"/>
<evidence type="ECO:0000313" key="1">
    <source>
        <dbReference type="EMBL" id="CCQ90116.1"/>
    </source>
</evidence>
<evidence type="ECO:0000313" key="2">
    <source>
        <dbReference type="Proteomes" id="UP000011704"/>
    </source>
</evidence>
<proteinExistence type="predicted"/>
<reference evidence="1 2" key="1">
    <citation type="journal article" date="2013" name="Front. Microbiol.">
        <title>The genome of Nitrospina gracilis illuminates the metabolism and evolution of the major marine nitrite oxidizer.</title>
        <authorList>
            <person name="Luecker S."/>
            <person name="Nowka B."/>
            <person name="Rattei T."/>
            <person name="Spieck E."/>
            <person name="and Daims H."/>
        </authorList>
    </citation>
    <scope>NUCLEOTIDE SEQUENCE [LARGE SCALE GENOMIC DNA]</scope>
    <source>
        <strain evidence="1 2">3/211</strain>
    </source>
</reference>
<gene>
    <name evidence="1" type="ORF">NITGR_250029</name>
</gene>
<name>M1YWS1_NITG3</name>
<dbReference type="HOGENOM" id="CLU_1968212_0_0_0"/>
<dbReference type="EMBL" id="CAQJ01000028">
    <property type="protein sequence ID" value="CCQ90116.1"/>
    <property type="molecule type" value="Genomic_DNA"/>
</dbReference>
<organism evidence="1 2">
    <name type="scientific">Nitrospina gracilis (strain 3/211)</name>
    <dbReference type="NCBI Taxonomy" id="1266370"/>
    <lineage>
        <taxon>Bacteria</taxon>
        <taxon>Pseudomonadati</taxon>
        <taxon>Nitrospinota/Tectimicrobiota group</taxon>
        <taxon>Nitrospinota</taxon>
        <taxon>Nitrospinia</taxon>
        <taxon>Nitrospinales</taxon>
        <taxon>Nitrospinaceae</taxon>
        <taxon>Nitrospina</taxon>
    </lineage>
</organism>
<protein>
    <submittedName>
        <fullName evidence="1">Uncharacterized protein</fullName>
    </submittedName>
</protein>
<dbReference type="OrthoDB" id="9803190at2"/>
<dbReference type="STRING" id="1266370.NITGR_250029"/>
<sequence>MFQEFIEILNTRIEVVKFDSSTQSYSLNVIAQIKDDLNRVIGLLKAGFNLRFVSTALDNLKKESNYHSLQYYLLNGQGHVVLTSRHTGLTLEERSDPESPYHQEIREWEPVKRVLNGRNGFHPAWER</sequence>
<dbReference type="RefSeq" id="WP_005007319.1">
    <property type="nucleotide sequence ID" value="NZ_HG422173.1"/>
</dbReference>
<accession>M1YWS1</accession>
<dbReference type="AlphaFoldDB" id="M1YWS1"/>